<dbReference type="EMBL" id="BAABHC010000006">
    <property type="protein sequence ID" value="GAA4430562.1"/>
    <property type="molecule type" value="Genomic_DNA"/>
</dbReference>
<comment type="caution">
    <text evidence="1">The sequence shown here is derived from an EMBL/GenBank/DDBJ whole genome shotgun (WGS) entry which is preliminary data.</text>
</comment>
<keyword evidence="2" id="KW-1185">Reference proteome</keyword>
<gene>
    <name evidence="1" type="ORF">GCM10023188_17330</name>
</gene>
<protein>
    <submittedName>
        <fullName evidence="1">Uncharacterized protein</fullName>
    </submittedName>
</protein>
<sequence length="68" mass="7948">MNSTENSTEMCAHCDVPTELHGAACGWENASWIMYPINQQQNKWSRKWIKAHPGSYPRFRNRNMPQNP</sequence>
<accession>A0ABP8LK62</accession>
<evidence type="ECO:0000313" key="1">
    <source>
        <dbReference type="EMBL" id="GAA4430562.1"/>
    </source>
</evidence>
<name>A0ABP8LK62_9BACT</name>
<dbReference type="RefSeq" id="WP_345158352.1">
    <property type="nucleotide sequence ID" value="NZ_BAABHC010000006.1"/>
</dbReference>
<organism evidence="1 2">
    <name type="scientific">Pontibacter saemangeumensis</name>
    <dbReference type="NCBI Taxonomy" id="1084525"/>
    <lineage>
        <taxon>Bacteria</taxon>
        <taxon>Pseudomonadati</taxon>
        <taxon>Bacteroidota</taxon>
        <taxon>Cytophagia</taxon>
        <taxon>Cytophagales</taxon>
        <taxon>Hymenobacteraceae</taxon>
        <taxon>Pontibacter</taxon>
    </lineage>
</organism>
<dbReference type="Proteomes" id="UP001500552">
    <property type="component" value="Unassembled WGS sequence"/>
</dbReference>
<reference evidence="2" key="1">
    <citation type="journal article" date="2019" name="Int. J. Syst. Evol. Microbiol.">
        <title>The Global Catalogue of Microorganisms (GCM) 10K type strain sequencing project: providing services to taxonomists for standard genome sequencing and annotation.</title>
        <authorList>
            <consortium name="The Broad Institute Genomics Platform"/>
            <consortium name="The Broad Institute Genome Sequencing Center for Infectious Disease"/>
            <person name="Wu L."/>
            <person name="Ma J."/>
        </authorList>
    </citation>
    <scope>NUCLEOTIDE SEQUENCE [LARGE SCALE GENOMIC DNA]</scope>
    <source>
        <strain evidence="2">JCM 17926</strain>
    </source>
</reference>
<proteinExistence type="predicted"/>
<evidence type="ECO:0000313" key="2">
    <source>
        <dbReference type="Proteomes" id="UP001500552"/>
    </source>
</evidence>